<evidence type="ECO:0000313" key="2">
    <source>
        <dbReference type="EMBL" id="RKK72433.1"/>
    </source>
</evidence>
<dbReference type="VEuPathDB" id="FungiDB:HZS61_004718"/>
<dbReference type="VEuPathDB" id="FungiDB:FOZG_16069"/>
<accession>A0A420MWQ7</accession>
<dbReference type="VEuPathDB" id="FungiDB:FOXG_14549"/>
<dbReference type="VEuPathDB" id="FungiDB:FOC1_g10003232"/>
<sequence>MTWASSEDNTRLRARQLLRFYNKHQNEGPLPYAAKITASDIELAESLAPVWRLKDCDEGEKEYPEQWEKMAKSLSFTLGSFRRKAKEITTTPTFIGVNGDKVQITYLELLNKRLKELLKEANEEKKAAQEKADRYLARAEKVEAQLEKLLEEMEEEEEEEDEELDAEVLAL</sequence>
<dbReference type="EMBL" id="MRCX01000098">
    <property type="protein sequence ID" value="RKK72433.1"/>
    <property type="molecule type" value="Genomic_DNA"/>
</dbReference>
<feature type="region of interest" description="Disordered" evidence="1">
    <location>
        <begin position="149"/>
        <end position="171"/>
    </location>
</feature>
<organism evidence="2 3">
    <name type="scientific">Fusarium oxysporum</name>
    <name type="common">Fusarium vascular wilt</name>
    <dbReference type="NCBI Taxonomy" id="5507"/>
    <lineage>
        <taxon>Eukaryota</taxon>
        <taxon>Fungi</taxon>
        <taxon>Dikarya</taxon>
        <taxon>Ascomycota</taxon>
        <taxon>Pezizomycotina</taxon>
        <taxon>Sordariomycetes</taxon>
        <taxon>Hypocreomycetidae</taxon>
        <taxon>Hypocreales</taxon>
        <taxon>Nectriaceae</taxon>
        <taxon>Fusarium</taxon>
        <taxon>Fusarium oxysporum species complex</taxon>
    </lineage>
</organism>
<evidence type="ECO:0000313" key="3">
    <source>
        <dbReference type="Proteomes" id="UP000285084"/>
    </source>
</evidence>
<proteinExistence type="predicted"/>
<dbReference type="Proteomes" id="UP000285084">
    <property type="component" value="Unassembled WGS sequence"/>
</dbReference>
<protein>
    <submittedName>
        <fullName evidence="2">Uncharacterized protein</fullName>
    </submittedName>
</protein>
<dbReference type="VEuPathDB" id="FungiDB:FOMG_09158"/>
<dbReference type="AlphaFoldDB" id="A0A420MWQ7"/>
<dbReference type="VEuPathDB" id="FungiDB:FOIG_09829"/>
<name>A0A420MWQ7_FUSOX</name>
<feature type="compositionally biased region" description="Acidic residues" evidence="1">
    <location>
        <begin position="152"/>
        <end position="171"/>
    </location>
</feature>
<comment type="caution">
    <text evidence="2">The sequence shown here is derived from an EMBL/GenBank/DDBJ whole genome shotgun (WGS) entry which is preliminary data.</text>
</comment>
<reference evidence="2 3" key="1">
    <citation type="journal article" date="2018" name="Sci. Rep.">
        <title>Characterisation of pathogen-specific regions and novel effector candidates in Fusarium oxysporum f. sp. cepae.</title>
        <authorList>
            <person name="Armitage A.D."/>
            <person name="Taylor A."/>
            <person name="Sobczyk M.K."/>
            <person name="Baxter L."/>
            <person name="Greenfield B.P."/>
            <person name="Bates H.J."/>
            <person name="Wilson F."/>
            <person name="Jackson A.C."/>
            <person name="Ott S."/>
            <person name="Harrison R.J."/>
            <person name="Clarkson J.P."/>
        </authorList>
    </citation>
    <scope>NUCLEOTIDE SEQUENCE [LARGE SCALE GENOMIC DNA]</scope>
    <source>
        <strain evidence="2 3">Fo_A13</strain>
    </source>
</reference>
<dbReference type="VEuPathDB" id="FungiDB:FOC4_g10003807"/>
<gene>
    <name evidence="2" type="ORF">BFJ69_g10114</name>
</gene>
<evidence type="ECO:0000256" key="1">
    <source>
        <dbReference type="SAM" id="MobiDB-lite"/>
    </source>
</evidence>